<dbReference type="InterPro" id="IPR027417">
    <property type="entry name" value="P-loop_NTPase"/>
</dbReference>
<sequence>MAQIGATEVDPLQLAVEHHRRAESPLLVIVGPFGSGKGRLVERLEFRLASSFEMCPTAARPGNYLSRRLTVFDVAGVHTPQDAARHLLDPGRLAGHAQGTRKRTLVFRDVDLFDEDSLEALQITISAQRVGVVMTGSSESRISRRFGRTLRGSRGLRLALSALSDDEVRGLLGETLGAEPTLALSEYLKGVTGCFAEDLRMVALSGCAEGWIALTDGRSALLRSPIWLDRRAAQVFCQELEGVLSGATVDLLRQVALAERVPTLNLLSDAATRDTVDWCEEAGLLRFNGGYTSVTRECHRHPLVLSPGDEQLGEWETAADILHQQSCAPSPENEAALLSAKEHLERGLLEQAQFLLSGMPSGDPRVSSVKASVLAVSGAPRAALTALVRGNSEAVVPPDVAALETFVRSALLSLPSSGTSSMAQVAQRMGELDDFHPHAWLQKYPAPWEPLVAYCPSRSPRLGYRQPEVEAELLAHATLAAFDAYAAVLAGDVRRTTTSLGVIMSVSAAELPIVALSWILERVGLTRILGVPNEEVLPEQWITDETPDRRLLHAVTAQALSVLKGIFCGVDAETLRLELNDLWLQFEVGLPLGNLSRRLLEALDFVVSGRRSEEVFGPTGHIPSAIGTTFRDVCADVVALMGRLLHISADELIPALTASAAQRPLAPGMQRTAMRCLLLRRTTELPAHVLHPLMRISQDSGVEPEVIQAVQSYLEDPGSAGRELLLRGVPNHPAFRFCVDRRETADGTRHLLHDYAERLSERETDVAARLINGFSAGEVAQELGISVRTVQAHIRSIYRKLGVGSRLQLLALSTGHGDTT</sequence>
<dbReference type="RefSeq" id="WP_119902187.1">
    <property type="nucleotide sequence ID" value="NZ_QYZP01000001.1"/>
</dbReference>
<dbReference type="GO" id="GO:0006355">
    <property type="term" value="P:regulation of DNA-templated transcription"/>
    <property type="evidence" value="ECO:0007669"/>
    <property type="project" value="InterPro"/>
</dbReference>
<dbReference type="OrthoDB" id="3171430at2"/>
<keyword evidence="2" id="KW-0238">DNA-binding</keyword>
<dbReference type="PANTHER" id="PTHR44688">
    <property type="entry name" value="DNA-BINDING TRANSCRIPTIONAL ACTIVATOR DEVR_DOSR"/>
    <property type="match status" value="1"/>
</dbReference>
<dbReference type="CDD" id="cd06170">
    <property type="entry name" value="LuxR_C_like"/>
    <property type="match status" value="1"/>
</dbReference>
<keyword evidence="1" id="KW-0805">Transcription regulation</keyword>
<comment type="caution">
    <text evidence="5">The sequence shown here is derived from an EMBL/GenBank/DDBJ whole genome shotgun (WGS) entry which is preliminary data.</text>
</comment>
<dbReference type="PANTHER" id="PTHR44688:SF16">
    <property type="entry name" value="DNA-BINDING TRANSCRIPTIONAL ACTIVATOR DEVR_DOSR"/>
    <property type="match status" value="1"/>
</dbReference>
<proteinExistence type="predicted"/>
<name>A0A3A4F467_9MICC</name>
<accession>A0A3A4F467</accession>
<dbReference type="InterPro" id="IPR036388">
    <property type="entry name" value="WH-like_DNA-bd_sf"/>
</dbReference>
<dbReference type="Pfam" id="PF00196">
    <property type="entry name" value="GerE"/>
    <property type="match status" value="1"/>
</dbReference>
<reference evidence="5 6" key="1">
    <citation type="submission" date="2018-09" db="EMBL/GenBank/DDBJ databases">
        <title>Nesterenkonia natronophila sp. nov., an alkaliphilic actinobacteriume isolated from a soda lake, and emended description of the genus Nesterenkonia.</title>
        <authorList>
            <person name="Menes R.J."/>
            <person name="Iriarte A."/>
        </authorList>
    </citation>
    <scope>NUCLEOTIDE SEQUENCE [LARGE SCALE GENOMIC DNA]</scope>
    <source>
        <strain evidence="5 6">M8</strain>
    </source>
</reference>
<evidence type="ECO:0000313" key="6">
    <source>
        <dbReference type="Proteomes" id="UP000266615"/>
    </source>
</evidence>
<dbReference type="AlphaFoldDB" id="A0A3A4F467"/>
<keyword evidence="3" id="KW-0804">Transcription</keyword>
<organism evidence="5 6">
    <name type="scientific">Nesterenkonia natronophila</name>
    <dbReference type="NCBI Taxonomy" id="2174932"/>
    <lineage>
        <taxon>Bacteria</taxon>
        <taxon>Bacillati</taxon>
        <taxon>Actinomycetota</taxon>
        <taxon>Actinomycetes</taxon>
        <taxon>Micrococcales</taxon>
        <taxon>Micrococcaceae</taxon>
        <taxon>Nesterenkonia</taxon>
    </lineage>
</organism>
<dbReference type="SUPFAM" id="SSF46894">
    <property type="entry name" value="C-terminal effector domain of the bipartite response regulators"/>
    <property type="match status" value="1"/>
</dbReference>
<evidence type="ECO:0000256" key="2">
    <source>
        <dbReference type="ARBA" id="ARBA00023125"/>
    </source>
</evidence>
<dbReference type="GO" id="GO:0003677">
    <property type="term" value="F:DNA binding"/>
    <property type="evidence" value="ECO:0007669"/>
    <property type="project" value="UniProtKB-KW"/>
</dbReference>
<evidence type="ECO:0000313" key="5">
    <source>
        <dbReference type="EMBL" id="RJN33142.1"/>
    </source>
</evidence>
<dbReference type="Gene3D" id="1.10.10.10">
    <property type="entry name" value="Winged helix-like DNA-binding domain superfamily/Winged helix DNA-binding domain"/>
    <property type="match status" value="1"/>
</dbReference>
<dbReference type="PROSITE" id="PS00622">
    <property type="entry name" value="HTH_LUXR_1"/>
    <property type="match status" value="1"/>
</dbReference>
<evidence type="ECO:0000256" key="3">
    <source>
        <dbReference type="ARBA" id="ARBA00023163"/>
    </source>
</evidence>
<dbReference type="PRINTS" id="PR00038">
    <property type="entry name" value="HTHLUXR"/>
</dbReference>
<dbReference type="InterPro" id="IPR016032">
    <property type="entry name" value="Sig_transdc_resp-reg_C-effctor"/>
</dbReference>
<dbReference type="PROSITE" id="PS50043">
    <property type="entry name" value="HTH_LUXR_2"/>
    <property type="match status" value="1"/>
</dbReference>
<dbReference type="SUPFAM" id="SSF52540">
    <property type="entry name" value="P-loop containing nucleoside triphosphate hydrolases"/>
    <property type="match status" value="1"/>
</dbReference>
<protein>
    <recommendedName>
        <fullName evidence="4">HTH luxR-type domain-containing protein</fullName>
    </recommendedName>
</protein>
<dbReference type="Proteomes" id="UP000266615">
    <property type="component" value="Unassembled WGS sequence"/>
</dbReference>
<feature type="domain" description="HTH luxR-type" evidence="4">
    <location>
        <begin position="752"/>
        <end position="817"/>
    </location>
</feature>
<dbReference type="EMBL" id="QYZP01000001">
    <property type="protein sequence ID" value="RJN33142.1"/>
    <property type="molecule type" value="Genomic_DNA"/>
</dbReference>
<dbReference type="InterPro" id="IPR000792">
    <property type="entry name" value="Tscrpt_reg_LuxR_C"/>
</dbReference>
<evidence type="ECO:0000256" key="1">
    <source>
        <dbReference type="ARBA" id="ARBA00023015"/>
    </source>
</evidence>
<evidence type="ECO:0000259" key="4">
    <source>
        <dbReference type="PROSITE" id="PS50043"/>
    </source>
</evidence>
<keyword evidence="6" id="KW-1185">Reference proteome</keyword>
<gene>
    <name evidence="5" type="ORF">D3250_05005</name>
</gene>
<dbReference type="SMART" id="SM00421">
    <property type="entry name" value="HTH_LUXR"/>
    <property type="match status" value="1"/>
</dbReference>